<accession>A0A9P5TPH0</accession>
<proteinExistence type="predicted"/>
<protein>
    <submittedName>
        <fullName evidence="1">Uncharacterized protein</fullName>
    </submittedName>
</protein>
<dbReference type="AlphaFoldDB" id="A0A9P5TPH0"/>
<evidence type="ECO:0000313" key="1">
    <source>
        <dbReference type="EMBL" id="KAF8904795.1"/>
    </source>
</evidence>
<dbReference type="OrthoDB" id="3106401at2759"/>
<organism evidence="1 2">
    <name type="scientific">Gymnopilus junonius</name>
    <name type="common">Spectacular rustgill mushroom</name>
    <name type="synonym">Gymnopilus spectabilis subsp. junonius</name>
    <dbReference type="NCBI Taxonomy" id="109634"/>
    <lineage>
        <taxon>Eukaryota</taxon>
        <taxon>Fungi</taxon>
        <taxon>Dikarya</taxon>
        <taxon>Basidiomycota</taxon>
        <taxon>Agaricomycotina</taxon>
        <taxon>Agaricomycetes</taxon>
        <taxon>Agaricomycetidae</taxon>
        <taxon>Agaricales</taxon>
        <taxon>Agaricineae</taxon>
        <taxon>Hymenogastraceae</taxon>
        <taxon>Gymnopilus</taxon>
    </lineage>
</organism>
<dbReference type="Proteomes" id="UP000724874">
    <property type="component" value="Unassembled WGS sequence"/>
</dbReference>
<keyword evidence="2" id="KW-1185">Reference proteome</keyword>
<reference evidence="1" key="1">
    <citation type="submission" date="2020-11" db="EMBL/GenBank/DDBJ databases">
        <authorList>
            <consortium name="DOE Joint Genome Institute"/>
            <person name="Ahrendt S."/>
            <person name="Riley R."/>
            <person name="Andreopoulos W."/>
            <person name="LaButti K."/>
            <person name="Pangilinan J."/>
            <person name="Ruiz-duenas F.J."/>
            <person name="Barrasa J.M."/>
            <person name="Sanchez-Garcia M."/>
            <person name="Camarero S."/>
            <person name="Miyauchi S."/>
            <person name="Serrano A."/>
            <person name="Linde D."/>
            <person name="Babiker R."/>
            <person name="Drula E."/>
            <person name="Ayuso-Fernandez I."/>
            <person name="Pacheco R."/>
            <person name="Padilla G."/>
            <person name="Ferreira P."/>
            <person name="Barriuso J."/>
            <person name="Kellner H."/>
            <person name="Castanera R."/>
            <person name="Alfaro M."/>
            <person name="Ramirez L."/>
            <person name="Pisabarro A.G."/>
            <person name="Kuo A."/>
            <person name="Tritt A."/>
            <person name="Lipzen A."/>
            <person name="He G."/>
            <person name="Yan M."/>
            <person name="Ng V."/>
            <person name="Cullen D."/>
            <person name="Martin F."/>
            <person name="Rosso M.-N."/>
            <person name="Henrissat B."/>
            <person name="Hibbett D."/>
            <person name="Martinez A.T."/>
            <person name="Grigoriev I.V."/>
        </authorList>
    </citation>
    <scope>NUCLEOTIDE SEQUENCE</scope>
    <source>
        <strain evidence="1">AH 44721</strain>
    </source>
</reference>
<name>A0A9P5TPH0_GYMJU</name>
<gene>
    <name evidence="1" type="ORF">CPB84DRAFT_1845317</name>
</gene>
<dbReference type="EMBL" id="JADNYJ010000025">
    <property type="protein sequence ID" value="KAF8904795.1"/>
    <property type="molecule type" value="Genomic_DNA"/>
</dbReference>
<comment type="caution">
    <text evidence="1">The sequence shown here is derived from an EMBL/GenBank/DDBJ whole genome shotgun (WGS) entry which is preliminary data.</text>
</comment>
<evidence type="ECO:0000313" key="2">
    <source>
        <dbReference type="Proteomes" id="UP000724874"/>
    </source>
</evidence>
<sequence length="92" mass="9791">MSYSRKWQGCIKIDGVKFCTTSKIKGDTVIGPNSCIKIDGVKFCTVLAISSHTAASEQGCVTIDGVKFCTTSKIEGDSIKGLPPEKSETTTL</sequence>